<name>X1NAZ2_9ZZZZ</name>
<comment type="caution">
    <text evidence="1">The sequence shown here is derived from an EMBL/GenBank/DDBJ whole genome shotgun (WGS) entry which is preliminary data.</text>
</comment>
<evidence type="ECO:0000313" key="1">
    <source>
        <dbReference type="EMBL" id="GAI23960.1"/>
    </source>
</evidence>
<protein>
    <recommendedName>
        <fullName evidence="2">Type 4 fimbrial biogenesis protein PilX N-terminal domain-containing protein</fullName>
    </recommendedName>
</protein>
<reference evidence="1" key="1">
    <citation type="journal article" date="2014" name="Front. Microbiol.">
        <title>High frequency of phylogenetically diverse reductive dehalogenase-homologous genes in deep subseafloor sedimentary metagenomes.</title>
        <authorList>
            <person name="Kawai M."/>
            <person name="Futagami T."/>
            <person name="Toyoda A."/>
            <person name="Takaki Y."/>
            <person name="Nishi S."/>
            <person name="Hori S."/>
            <person name="Arai W."/>
            <person name="Tsubouchi T."/>
            <person name="Morono Y."/>
            <person name="Uchiyama I."/>
            <person name="Ito T."/>
            <person name="Fujiyama A."/>
            <person name="Inagaki F."/>
            <person name="Takami H."/>
        </authorList>
    </citation>
    <scope>NUCLEOTIDE SEQUENCE</scope>
    <source>
        <strain evidence="1">Expedition CK06-06</strain>
    </source>
</reference>
<dbReference type="AlphaFoldDB" id="X1NAZ2"/>
<gene>
    <name evidence="1" type="ORF">S06H3_29797</name>
</gene>
<organism evidence="1">
    <name type="scientific">marine sediment metagenome</name>
    <dbReference type="NCBI Taxonomy" id="412755"/>
    <lineage>
        <taxon>unclassified sequences</taxon>
        <taxon>metagenomes</taxon>
        <taxon>ecological metagenomes</taxon>
    </lineage>
</organism>
<accession>X1NAZ2</accession>
<dbReference type="EMBL" id="BARV01017491">
    <property type="protein sequence ID" value="GAI23960.1"/>
    <property type="molecule type" value="Genomic_DNA"/>
</dbReference>
<proteinExistence type="predicted"/>
<sequence length="115" mass="12335">MKISNQKGVSLLLTILIMAALLAIAIGVTRLSLGEIKLIRDIPNSLIAYYAADSGIERALYEERIGGGAADQADCSVNLDNDSKYGVNVSQIGETVVIKSTGCYKDIRRAIEVSF</sequence>
<evidence type="ECO:0008006" key="2">
    <source>
        <dbReference type="Google" id="ProtNLM"/>
    </source>
</evidence>